<evidence type="ECO:0000256" key="3">
    <source>
        <dbReference type="PIRSR" id="PIRSR600888-1"/>
    </source>
</evidence>
<dbReference type="InterPro" id="IPR011051">
    <property type="entry name" value="RmlC_Cupin_sf"/>
</dbReference>
<gene>
    <name evidence="5" type="ORF">DEJ46_09895</name>
</gene>
<reference evidence="5 6" key="1">
    <citation type="submission" date="2018-05" db="EMBL/GenBank/DDBJ databases">
        <title>Streptomyces venezuelae.</title>
        <authorList>
            <person name="Kim W."/>
            <person name="Lee N."/>
            <person name="Cho B.-K."/>
        </authorList>
    </citation>
    <scope>NUCLEOTIDE SEQUENCE [LARGE SCALE GENOMIC DNA]</scope>
    <source>
        <strain evidence="5 6">ATCC 15068</strain>
    </source>
</reference>
<dbReference type="Gene3D" id="2.60.120.10">
    <property type="entry name" value="Jelly Rolls"/>
    <property type="match status" value="1"/>
</dbReference>
<dbReference type="Pfam" id="PF00908">
    <property type="entry name" value="dTDP_sugar_isom"/>
    <property type="match status" value="1"/>
</dbReference>
<evidence type="ECO:0000313" key="5">
    <source>
        <dbReference type="EMBL" id="QES19365.1"/>
    </source>
</evidence>
<dbReference type="CDD" id="cd00438">
    <property type="entry name" value="cupin_RmlC"/>
    <property type="match status" value="1"/>
</dbReference>
<evidence type="ECO:0000256" key="1">
    <source>
        <dbReference type="ARBA" id="ARBA00010154"/>
    </source>
</evidence>
<dbReference type="Proteomes" id="UP000324106">
    <property type="component" value="Chromosome"/>
</dbReference>
<dbReference type="GO" id="GO:0005829">
    <property type="term" value="C:cytosol"/>
    <property type="evidence" value="ECO:0007669"/>
    <property type="project" value="TreeGrafter"/>
</dbReference>
<dbReference type="PANTHER" id="PTHR21047:SF2">
    <property type="entry name" value="THYMIDINE DIPHOSPHO-4-KETO-RHAMNOSE 3,5-EPIMERASE"/>
    <property type="match status" value="1"/>
</dbReference>
<comment type="similarity">
    <text evidence="1">Belongs to the dTDP-4-dehydrorhamnose 3,5-epimerase family.</text>
</comment>
<dbReference type="OrthoDB" id="9800680at2"/>
<dbReference type="GO" id="GO:0008830">
    <property type="term" value="F:dTDP-4-dehydrorhamnose 3,5-epimerase activity"/>
    <property type="evidence" value="ECO:0007669"/>
    <property type="project" value="InterPro"/>
</dbReference>
<evidence type="ECO:0000313" key="6">
    <source>
        <dbReference type="Proteomes" id="UP000324106"/>
    </source>
</evidence>
<protein>
    <submittedName>
        <fullName evidence="5">dTDP-4-dehydrorhamnose 3,5-epimerase</fullName>
    </submittedName>
</protein>
<dbReference type="InterPro" id="IPR000888">
    <property type="entry name" value="RmlC-like"/>
</dbReference>
<dbReference type="AlphaFoldDB" id="A0A5P2AMR7"/>
<dbReference type="SUPFAM" id="SSF51182">
    <property type="entry name" value="RmlC-like cupins"/>
    <property type="match status" value="1"/>
</dbReference>
<keyword evidence="2" id="KW-0413">Isomerase</keyword>
<sequence>MHIAELEIPGVFVVTPELRKDERGSFFEGMRADEFETVMGRTFVPRQINYSVSQENTLRGIHSVTSPPGQAKFVTCVRGALRDFVVDLRPGSPTFGQSASNVLDPESGRSVFVPEGVGHGFLALADDSCISYVLSSVYVPGTQIDINPLDPDLALPWGWTRPPLMSQKDANAMSLRQAEEAGLLLPYSAPDARPA</sequence>
<evidence type="ECO:0000256" key="4">
    <source>
        <dbReference type="PIRSR" id="PIRSR600888-3"/>
    </source>
</evidence>
<proteinExistence type="inferred from homology"/>
<dbReference type="PANTHER" id="PTHR21047">
    <property type="entry name" value="DTDP-6-DEOXY-D-GLUCOSE-3,5 EPIMERASE"/>
    <property type="match status" value="1"/>
</dbReference>
<feature type="active site" description="Proton acceptor" evidence="3">
    <location>
        <position position="62"/>
    </location>
</feature>
<dbReference type="EMBL" id="CP029194">
    <property type="protein sequence ID" value="QES19365.1"/>
    <property type="molecule type" value="Genomic_DNA"/>
</dbReference>
<dbReference type="GO" id="GO:0000271">
    <property type="term" value="P:polysaccharide biosynthetic process"/>
    <property type="evidence" value="ECO:0007669"/>
    <property type="project" value="TreeGrafter"/>
</dbReference>
<name>A0A5P2AMR7_STRVZ</name>
<organism evidence="5 6">
    <name type="scientific">Streptomyces venezuelae</name>
    <dbReference type="NCBI Taxonomy" id="54571"/>
    <lineage>
        <taxon>Bacteria</taxon>
        <taxon>Bacillati</taxon>
        <taxon>Actinomycetota</taxon>
        <taxon>Actinomycetes</taxon>
        <taxon>Kitasatosporales</taxon>
        <taxon>Streptomycetaceae</taxon>
        <taxon>Streptomyces</taxon>
    </lineage>
</organism>
<feature type="site" description="Participates in a stacking interaction with the thymidine ring of dTDP-4-oxo-6-deoxyglucose" evidence="4">
    <location>
        <position position="138"/>
    </location>
</feature>
<dbReference type="RefSeq" id="WP_150265285.1">
    <property type="nucleotide sequence ID" value="NZ_CP029194.1"/>
</dbReference>
<accession>A0A5P2AMR7</accession>
<feature type="active site" description="Proton donor" evidence="3">
    <location>
        <position position="132"/>
    </location>
</feature>
<evidence type="ECO:0000256" key="2">
    <source>
        <dbReference type="ARBA" id="ARBA00023235"/>
    </source>
</evidence>
<dbReference type="InterPro" id="IPR014710">
    <property type="entry name" value="RmlC-like_jellyroll"/>
</dbReference>
<dbReference type="GO" id="GO:0019305">
    <property type="term" value="P:dTDP-rhamnose biosynthetic process"/>
    <property type="evidence" value="ECO:0007669"/>
    <property type="project" value="TreeGrafter"/>
</dbReference>